<keyword evidence="2" id="KW-1185">Reference proteome</keyword>
<dbReference type="EMBL" id="FUWH01000003">
    <property type="protein sequence ID" value="SJZ61186.1"/>
    <property type="molecule type" value="Genomic_DNA"/>
</dbReference>
<organism evidence="1 2">
    <name type="scientific">Sediminibacterium ginsengisoli</name>
    <dbReference type="NCBI Taxonomy" id="413434"/>
    <lineage>
        <taxon>Bacteria</taxon>
        <taxon>Pseudomonadati</taxon>
        <taxon>Bacteroidota</taxon>
        <taxon>Chitinophagia</taxon>
        <taxon>Chitinophagales</taxon>
        <taxon>Chitinophagaceae</taxon>
        <taxon>Sediminibacterium</taxon>
    </lineage>
</organism>
<sequence length="245" mass="28592">MNRQVSNTLFSYPDIYIEQCEKRYGLKFSQKFVDCANSQLTSLFENRVGFKVNKKVLIGWAGASTQEFFLRTKDSITEFSSEIWINNYNFPVTISWKSKSGRVYKTDDSDVDCSDIEFWFEGLDPLAYHKQMYPNIGQPFKIKDLTYELIVERLNIDCSIQLELREGVAVDTPSVFQQIDDFIGDFNERSEKKDREYGVVHNWRFSHEGDRITYDIDLGSAGMGFLKKLLEFFSKLDLFSIVKVE</sequence>
<gene>
    <name evidence="1" type="ORF">SAMN04488132_103129</name>
</gene>
<reference evidence="1 2" key="1">
    <citation type="submission" date="2017-02" db="EMBL/GenBank/DDBJ databases">
        <authorList>
            <person name="Peterson S.W."/>
        </authorList>
    </citation>
    <scope>NUCLEOTIDE SEQUENCE [LARGE SCALE GENOMIC DNA]</scope>
    <source>
        <strain evidence="1 2">DSM 22335</strain>
    </source>
</reference>
<name>A0A1T4M2S8_9BACT</name>
<dbReference type="Proteomes" id="UP000190888">
    <property type="component" value="Unassembled WGS sequence"/>
</dbReference>
<evidence type="ECO:0000313" key="1">
    <source>
        <dbReference type="EMBL" id="SJZ61186.1"/>
    </source>
</evidence>
<dbReference type="RefSeq" id="WP_078830627.1">
    <property type="nucleotide sequence ID" value="NZ_FUWH01000003.1"/>
</dbReference>
<protein>
    <submittedName>
        <fullName evidence="1">Uncharacterized protein</fullName>
    </submittedName>
</protein>
<accession>A0A1T4M2S8</accession>
<dbReference type="OrthoDB" id="678434at2"/>
<proteinExistence type="predicted"/>
<dbReference type="AlphaFoldDB" id="A0A1T4M2S8"/>
<evidence type="ECO:0000313" key="2">
    <source>
        <dbReference type="Proteomes" id="UP000190888"/>
    </source>
</evidence>